<evidence type="ECO:0000313" key="6">
    <source>
        <dbReference type="Proteomes" id="UP000280228"/>
    </source>
</evidence>
<dbReference type="Proteomes" id="UP000078295">
    <property type="component" value="Unassembled WGS sequence"/>
</dbReference>
<dbReference type="EMBL" id="RYER01000019">
    <property type="protein sequence ID" value="RUO15589.1"/>
    <property type="molecule type" value="Genomic_DNA"/>
</dbReference>
<reference evidence="5 6" key="2">
    <citation type="submission" date="2018-12" db="EMBL/GenBank/DDBJ databases">
        <title>Persistence of Moraxella catarrhalis in Chronic Obstructive Pulmonary Disease and Regulation of the Hag/MID Adhesin.</title>
        <authorList>
            <person name="Murphy T."/>
            <person name="Zhao X."/>
            <person name="Vyas G."/>
            <person name="Aluvathingal J."/>
            <person name="Nadendla S."/>
            <person name="Tallon L."/>
            <person name="Tettelin H."/>
        </authorList>
    </citation>
    <scope>NUCLEOTIDE SEQUENCE [LARGE SCALE GENOMIC DNA]</scope>
    <source>
        <strain evidence="3 5">173P27B1</strain>
        <strain evidence="1 6">46P58B1</strain>
    </source>
</reference>
<dbReference type="AlphaFoldDB" id="A0A198WWE1"/>
<gene>
    <name evidence="2" type="ORF">AO370_0979</name>
    <name evidence="1" type="ORF">EJK53_1878</name>
    <name evidence="3" type="ORF">EJK54_1419</name>
</gene>
<dbReference type="EMBL" id="CP034662">
    <property type="protein sequence ID" value="AZQ94228.1"/>
    <property type="molecule type" value="Genomic_DNA"/>
</dbReference>
<proteinExistence type="predicted"/>
<dbReference type="Proteomes" id="UP000280228">
    <property type="component" value="Chromosome"/>
</dbReference>
<evidence type="ECO:0000313" key="3">
    <source>
        <dbReference type="EMBL" id="RUO15589.1"/>
    </source>
</evidence>
<keyword evidence="5" id="KW-1185">Reference proteome</keyword>
<accession>A0A198WWE1</accession>
<evidence type="ECO:0000313" key="1">
    <source>
        <dbReference type="EMBL" id="AZQ94228.1"/>
    </source>
</evidence>
<evidence type="ECO:0000313" key="4">
    <source>
        <dbReference type="Proteomes" id="UP000078295"/>
    </source>
</evidence>
<reference evidence="2 4" key="1">
    <citation type="journal article" date="2016" name="Genome Biol. Evol.">
        <title>Comparative Genomic Analyses of the Moraxella catarrhalis Serosensitive and Seroresistant Lineages Demonstrate Their Independent Evolution.</title>
        <authorList>
            <person name="Earl J.P."/>
            <person name="de Vries S.P."/>
            <person name="Ahmed A."/>
            <person name="Powell E."/>
            <person name="Schultz M.P."/>
            <person name="Hermans P.W."/>
            <person name="Hill D.J."/>
            <person name="Zhou Z."/>
            <person name="Constantinidou C.I."/>
            <person name="Hu F.Z."/>
            <person name="Bootsma H.J."/>
            <person name="Ehrlich G.D."/>
        </authorList>
    </citation>
    <scope>NUCLEOTIDE SEQUENCE [LARGE SCALE GENOMIC DNA]</scope>
    <source>
        <strain evidence="2 4">F23</strain>
    </source>
</reference>
<evidence type="ECO:0000313" key="5">
    <source>
        <dbReference type="Proteomes" id="UP000268436"/>
    </source>
</evidence>
<dbReference type="EMBL" id="LXHQ01000029">
    <property type="protein sequence ID" value="OAV25509.1"/>
    <property type="molecule type" value="Genomic_DNA"/>
</dbReference>
<organism evidence="2 4">
    <name type="scientific">Moraxella catarrhalis</name>
    <name type="common">Branhamella catarrhalis</name>
    <dbReference type="NCBI Taxonomy" id="480"/>
    <lineage>
        <taxon>Bacteria</taxon>
        <taxon>Pseudomonadati</taxon>
        <taxon>Pseudomonadota</taxon>
        <taxon>Gammaproteobacteria</taxon>
        <taxon>Moraxellales</taxon>
        <taxon>Moraxellaceae</taxon>
        <taxon>Moraxella</taxon>
    </lineage>
</organism>
<dbReference type="Proteomes" id="UP000268436">
    <property type="component" value="Unassembled WGS sequence"/>
</dbReference>
<name>A0A198WWE1_MORCA</name>
<evidence type="ECO:0000313" key="2">
    <source>
        <dbReference type="EMBL" id="OAV25509.1"/>
    </source>
</evidence>
<protein>
    <submittedName>
        <fullName evidence="2">Uncharacterized protein</fullName>
    </submittedName>
</protein>
<sequence>MTVKALQCVELAYQIFSAIKKSPQNEMTLGDKLSDQAS</sequence>